<dbReference type="GeneID" id="31019917"/>
<dbReference type="Proteomes" id="UP000183809">
    <property type="component" value="Unassembled WGS sequence"/>
</dbReference>
<dbReference type="RefSeq" id="XP_020125490.1">
    <property type="nucleotide sequence ID" value="XM_020279654.1"/>
</dbReference>
<dbReference type="EMBL" id="MNUE01000087">
    <property type="protein sequence ID" value="OJD29230.1"/>
    <property type="molecule type" value="Genomic_DNA"/>
</dbReference>
<sequence>MSCLPNLPHHEPGAALIVCLCLPTAADGRQKLNEALEECLTPKTRNTADPKIVSVVDCSRQKRLEKAKIEGSTSELFIAASKARTKGWTRIGAVDNLTYRLLCGQRRPGERPECSMIILEKTASNEDDDSTPEAAAKRFPLAQAIRILTQQHQHDQQPITVNRTASPFEALHPLVGVNHRRLYDGLGCVLHDWSLPLFGSAAAVRARRARDRAVDQALGVVAATAAAPPSGRRRPPALPLELADAVKEELAAPEPLEDLTAAPTFVMNDPKVLEFHALVALRDVEAATRVLNDKLAAAAAAGAAGAATADKGVGSAVKNDGKKKKKKKKKKFQMATKAVIYPWRPREVDGGGGLPASRRDFWRLWQRIMRYNERPARTVALFLDADPAAAAESDGGDEDDDIPVVLAQWQDTRSPSLVSRVGLRAGDVPRLWPVVVSPRAHGFYSVSRMDLLARRRKEGHESSPVFPATDRVECLLGPDARFFVDPPPWEFADDHGLSETHPCFFLTKAEGEEGGVEGMVKLMQREVFNVEVAGVEAGPYAFVEWEGEEDGGMDDALMLAVQCWEGGVQVEGGAVFDVGGYMRSLGEDEEEELIAMENDESLDEETKYQKRLEMYRECIVVSRTNVLEQEFHEAWFNFTVTEMSFGTLFDMDQAQTIERRWKSEEEKRLAFERWDRSERRRYA</sequence>
<keyword evidence="3" id="KW-1185">Reference proteome</keyword>
<comment type="caution">
    <text evidence="2">The sequence shown here is derived from an EMBL/GenBank/DDBJ whole genome shotgun (WGS) entry which is preliminary data.</text>
</comment>
<feature type="region of interest" description="Disordered" evidence="1">
    <location>
        <begin position="309"/>
        <end position="331"/>
    </location>
</feature>
<reference evidence="2 3" key="1">
    <citation type="submission" date="2016-10" db="EMBL/GenBank/DDBJ databases">
        <title>Proteomics and genomics reveal pathogen-plant mechanisms compatible with a hemibiotrophic lifestyle of Diplodia corticola.</title>
        <authorList>
            <person name="Fernandes I."/>
            <person name="De Jonge R."/>
            <person name="Van De Peer Y."/>
            <person name="Devreese B."/>
            <person name="Alves A."/>
            <person name="Esteves A.C."/>
        </authorList>
    </citation>
    <scope>NUCLEOTIDE SEQUENCE [LARGE SCALE GENOMIC DNA]</scope>
    <source>
        <strain evidence="2 3">CBS 112549</strain>
    </source>
</reference>
<feature type="compositionally biased region" description="Basic residues" evidence="1">
    <location>
        <begin position="321"/>
        <end position="331"/>
    </location>
</feature>
<evidence type="ECO:0000313" key="3">
    <source>
        <dbReference type="Proteomes" id="UP000183809"/>
    </source>
</evidence>
<protein>
    <submittedName>
        <fullName evidence="2">Uncharacterized protein</fullName>
    </submittedName>
</protein>
<dbReference type="OrthoDB" id="3940501at2759"/>
<evidence type="ECO:0000313" key="2">
    <source>
        <dbReference type="EMBL" id="OJD29230.1"/>
    </source>
</evidence>
<accession>A0A1J9QK33</accession>
<proteinExistence type="predicted"/>
<organism evidence="2 3">
    <name type="scientific">Diplodia corticola</name>
    <dbReference type="NCBI Taxonomy" id="236234"/>
    <lineage>
        <taxon>Eukaryota</taxon>
        <taxon>Fungi</taxon>
        <taxon>Dikarya</taxon>
        <taxon>Ascomycota</taxon>
        <taxon>Pezizomycotina</taxon>
        <taxon>Dothideomycetes</taxon>
        <taxon>Dothideomycetes incertae sedis</taxon>
        <taxon>Botryosphaeriales</taxon>
        <taxon>Botryosphaeriaceae</taxon>
        <taxon>Diplodia</taxon>
    </lineage>
</organism>
<name>A0A1J9QK33_9PEZI</name>
<gene>
    <name evidence="2" type="ORF">BKCO1_8700025</name>
</gene>
<evidence type="ECO:0000256" key="1">
    <source>
        <dbReference type="SAM" id="MobiDB-lite"/>
    </source>
</evidence>
<dbReference type="AlphaFoldDB" id="A0A1J9QK33"/>